<keyword evidence="3" id="KW-1185">Reference proteome</keyword>
<organism evidence="2 3">
    <name type="scientific">Grifola frondosa</name>
    <name type="common">Maitake</name>
    <name type="synonym">Polyporus frondosus</name>
    <dbReference type="NCBI Taxonomy" id="5627"/>
    <lineage>
        <taxon>Eukaryota</taxon>
        <taxon>Fungi</taxon>
        <taxon>Dikarya</taxon>
        <taxon>Basidiomycota</taxon>
        <taxon>Agaricomycotina</taxon>
        <taxon>Agaricomycetes</taxon>
        <taxon>Polyporales</taxon>
        <taxon>Grifolaceae</taxon>
        <taxon>Grifola</taxon>
    </lineage>
</organism>
<comment type="caution">
    <text evidence="2">The sequence shown here is derived from an EMBL/GenBank/DDBJ whole genome shotgun (WGS) entry which is preliminary data.</text>
</comment>
<protein>
    <submittedName>
        <fullName evidence="2">Uncharacterized protein</fullName>
    </submittedName>
</protein>
<dbReference type="EMBL" id="LUGG01000014">
    <property type="protein sequence ID" value="OBZ70122.1"/>
    <property type="molecule type" value="Genomic_DNA"/>
</dbReference>
<evidence type="ECO:0000256" key="1">
    <source>
        <dbReference type="SAM" id="MobiDB-lite"/>
    </source>
</evidence>
<reference evidence="2 3" key="1">
    <citation type="submission" date="2016-03" db="EMBL/GenBank/DDBJ databases">
        <title>Whole genome sequencing of Grifola frondosa 9006-11.</title>
        <authorList>
            <person name="Min B."/>
            <person name="Park H."/>
            <person name="Kim J.-G."/>
            <person name="Cho H."/>
            <person name="Oh Y.-L."/>
            <person name="Kong W.-S."/>
            <person name="Choi I.-G."/>
        </authorList>
    </citation>
    <scope>NUCLEOTIDE SEQUENCE [LARGE SCALE GENOMIC DNA]</scope>
    <source>
        <strain evidence="2 3">9006-11</strain>
    </source>
</reference>
<evidence type="ECO:0000313" key="3">
    <source>
        <dbReference type="Proteomes" id="UP000092993"/>
    </source>
</evidence>
<feature type="compositionally biased region" description="Acidic residues" evidence="1">
    <location>
        <begin position="93"/>
        <end position="119"/>
    </location>
</feature>
<proteinExistence type="predicted"/>
<feature type="compositionally biased region" description="Polar residues" evidence="1">
    <location>
        <begin position="129"/>
        <end position="147"/>
    </location>
</feature>
<feature type="region of interest" description="Disordered" evidence="1">
    <location>
        <begin position="89"/>
        <end position="160"/>
    </location>
</feature>
<accession>A0A1C7LZN0</accession>
<dbReference type="Proteomes" id="UP000092993">
    <property type="component" value="Unassembled WGS sequence"/>
</dbReference>
<evidence type="ECO:0000313" key="2">
    <source>
        <dbReference type="EMBL" id="OBZ70122.1"/>
    </source>
</evidence>
<gene>
    <name evidence="2" type="ORF">A0H81_09653</name>
</gene>
<dbReference type="AlphaFoldDB" id="A0A1C7LZN0"/>
<sequence>MQVNQTVDCPWVNPHDDPPRALAGNGHCVLAVVGFDLNARWGWTVQYARVKTAVACCLGDFLDVLPRRAEDAREGALFASCLETLRATRRITDEDEDDVPDEVTDEAEEDDEDADEDGSEGGAGGGSRARQSSTLRVFSAMGSSSSDPVRISPMGEWKVA</sequence>
<name>A0A1C7LZN0_GRIFR</name>